<dbReference type="EMBL" id="JAAGAX010000012">
    <property type="protein sequence ID" value="KAF2297271.1"/>
    <property type="molecule type" value="Genomic_DNA"/>
</dbReference>
<feature type="region of interest" description="Disordered" evidence="1">
    <location>
        <begin position="246"/>
        <end position="265"/>
    </location>
</feature>
<evidence type="ECO:0000256" key="1">
    <source>
        <dbReference type="SAM" id="MobiDB-lite"/>
    </source>
</evidence>
<comment type="caution">
    <text evidence="2">The sequence shown here is derived from an EMBL/GenBank/DDBJ whole genome shotgun (WGS) entry which is preliminary data.</text>
</comment>
<accession>A0A6A6L7A5</accession>
<proteinExistence type="predicted"/>
<protein>
    <submittedName>
        <fullName evidence="2">Uncharacterized protein</fullName>
    </submittedName>
</protein>
<keyword evidence="3" id="KW-1185">Reference proteome</keyword>
<dbReference type="Proteomes" id="UP000467840">
    <property type="component" value="Chromosome 18"/>
</dbReference>
<organism evidence="2 3">
    <name type="scientific">Hevea brasiliensis</name>
    <name type="common">Para rubber tree</name>
    <name type="synonym">Siphonia brasiliensis</name>
    <dbReference type="NCBI Taxonomy" id="3981"/>
    <lineage>
        <taxon>Eukaryota</taxon>
        <taxon>Viridiplantae</taxon>
        <taxon>Streptophyta</taxon>
        <taxon>Embryophyta</taxon>
        <taxon>Tracheophyta</taxon>
        <taxon>Spermatophyta</taxon>
        <taxon>Magnoliopsida</taxon>
        <taxon>eudicotyledons</taxon>
        <taxon>Gunneridae</taxon>
        <taxon>Pentapetalae</taxon>
        <taxon>rosids</taxon>
        <taxon>fabids</taxon>
        <taxon>Malpighiales</taxon>
        <taxon>Euphorbiaceae</taxon>
        <taxon>Crotonoideae</taxon>
        <taxon>Micrandreae</taxon>
        <taxon>Hevea</taxon>
    </lineage>
</organism>
<evidence type="ECO:0000313" key="3">
    <source>
        <dbReference type="Proteomes" id="UP000467840"/>
    </source>
</evidence>
<reference evidence="2 3" key="1">
    <citation type="journal article" date="2020" name="Mol. Plant">
        <title>The Chromosome-Based Rubber Tree Genome Provides New Insights into Spurge Genome Evolution and Rubber Biosynthesis.</title>
        <authorList>
            <person name="Liu J."/>
            <person name="Shi C."/>
            <person name="Shi C.C."/>
            <person name="Li W."/>
            <person name="Zhang Q.J."/>
            <person name="Zhang Y."/>
            <person name="Li K."/>
            <person name="Lu H.F."/>
            <person name="Shi C."/>
            <person name="Zhu S.T."/>
            <person name="Xiao Z.Y."/>
            <person name="Nan H."/>
            <person name="Yue Y."/>
            <person name="Zhu X.G."/>
            <person name="Wu Y."/>
            <person name="Hong X.N."/>
            <person name="Fan G.Y."/>
            <person name="Tong Y."/>
            <person name="Zhang D."/>
            <person name="Mao C.L."/>
            <person name="Liu Y.L."/>
            <person name="Hao S.J."/>
            <person name="Liu W.Q."/>
            <person name="Lv M.Q."/>
            <person name="Zhang H.B."/>
            <person name="Liu Y."/>
            <person name="Hu-Tang G.R."/>
            <person name="Wang J.P."/>
            <person name="Wang J.H."/>
            <person name="Sun Y.H."/>
            <person name="Ni S.B."/>
            <person name="Chen W.B."/>
            <person name="Zhang X.C."/>
            <person name="Jiao Y.N."/>
            <person name="Eichler E.E."/>
            <person name="Li G.H."/>
            <person name="Liu X."/>
            <person name="Gao L.Z."/>
        </authorList>
    </citation>
    <scope>NUCLEOTIDE SEQUENCE [LARGE SCALE GENOMIC DNA]</scope>
    <source>
        <strain evidence="3">cv. GT1</strain>
        <tissue evidence="2">Leaf</tissue>
    </source>
</reference>
<name>A0A6A6L7A5_HEVBR</name>
<evidence type="ECO:0000313" key="2">
    <source>
        <dbReference type="EMBL" id="KAF2297271.1"/>
    </source>
</evidence>
<dbReference type="AlphaFoldDB" id="A0A6A6L7A5"/>
<gene>
    <name evidence="2" type="ORF">GH714_020428</name>
</gene>
<sequence>MFSRMEKQPLDFCGSFDISEAQEANKDQLLSAKLYDKKRKYQHNLESEENNGVSTDLTLSCDFPSEIKRPRISKISSSAEIKKSIPSVVVSTEQNYSMKLGLVLPRQLQKEMMMYPKSPRIQNSEHWPEILRKQVFKNGETTPRFLWFFYIFEAQEANKDQLLLAKLYDKKRKYQHNLDSEEKSGVSTDLTLSCEFPSKIKKPRISEISSSADNKKSILSAIVVSAELKLFDETWIAYASATAKRKEPDDDVSEESSNSELKTLARNTENEIICNPVEERKKEAEASCLDKTGTF</sequence>